<evidence type="ECO:0000256" key="3">
    <source>
        <dbReference type="ARBA" id="ARBA00023163"/>
    </source>
</evidence>
<dbReference type="PANTHER" id="PTHR30154:SF34">
    <property type="entry name" value="TRANSCRIPTIONAL REGULATOR AZLB"/>
    <property type="match status" value="1"/>
</dbReference>
<evidence type="ECO:0000313" key="10">
    <source>
        <dbReference type="Proteomes" id="UP000283000"/>
    </source>
</evidence>
<dbReference type="EMBL" id="CP025330">
    <property type="protein sequence ID" value="AZT94400.1"/>
    <property type="molecule type" value="Genomic_DNA"/>
</dbReference>
<evidence type="ECO:0000313" key="7">
    <source>
        <dbReference type="EMBL" id="PCC46144.1"/>
    </source>
</evidence>
<dbReference type="InterPro" id="IPR036390">
    <property type="entry name" value="WH_DNA-bd_sf"/>
</dbReference>
<dbReference type="SUPFAM" id="SSF46785">
    <property type="entry name" value="Winged helix' DNA-binding domain"/>
    <property type="match status" value="2"/>
</dbReference>
<dbReference type="RefSeq" id="WP_096162342.1">
    <property type="nucleotide sequence ID" value="NZ_CP025330.1"/>
</dbReference>
<evidence type="ECO:0000313" key="8">
    <source>
        <dbReference type="Proteomes" id="UP000217564"/>
    </source>
</evidence>
<dbReference type="InterPro" id="IPR011991">
    <property type="entry name" value="ArsR-like_HTH"/>
</dbReference>
<dbReference type="PANTHER" id="PTHR30154">
    <property type="entry name" value="LEUCINE-RESPONSIVE REGULATORY PROTEIN"/>
    <property type="match status" value="1"/>
</dbReference>
<reference evidence="8 9" key="1">
    <citation type="journal article" date="2017" name="Elife">
        <title>Extensive horizontal gene transfer in cheese-associated bacteria.</title>
        <authorList>
            <person name="Bonham K.S."/>
            <person name="Wolfe B.E."/>
            <person name="Dutton R.J."/>
        </authorList>
    </citation>
    <scope>NUCLEOTIDE SEQUENCE [LARGE SCALE GENOMIC DNA]</scope>
    <source>
        <strain evidence="7 8">947_7</strain>
        <strain evidence="6 9">962_8</strain>
    </source>
</reference>
<protein>
    <submittedName>
        <fullName evidence="5">Lrp/AsnC family transcriptional regulator</fullName>
    </submittedName>
</protein>
<proteinExistence type="predicted"/>
<dbReference type="EMBL" id="NRGP01000016">
    <property type="protein sequence ID" value="PCC46144.1"/>
    <property type="molecule type" value="Genomic_DNA"/>
</dbReference>
<name>A0A2A3YZC9_BREAU</name>
<dbReference type="PRINTS" id="PR00033">
    <property type="entry name" value="HTHASNC"/>
</dbReference>
<keyword evidence="3" id="KW-0804">Transcription</keyword>
<dbReference type="InterPro" id="IPR036388">
    <property type="entry name" value="WH-like_DNA-bd_sf"/>
</dbReference>
<dbReference type="AlphaFoldDB" id="A0A2A3YZC9"/>
<dbReference type="GO" id="GO:0043200">
    <property type="term" value="P:response to amino acid"/>
    <property type="evidence" value="ECO:0007669"/>
    <property type="project" value="TreeGrafter"/>
</dbReference>
<dbReference type="GO" id="GO:0005829">
    <property type="term" value="C:cytosol"/>
    <property type="evidence" value="ECO:0007669"/>
    <property type="project" value="TreeGrafter"/>
</dbReference>
<evidence type="ECO:0000256" key="1">
    <source>
        <dbReference type="ARBA" id="ARBA00023015"/>
    </source>
</evidence>
<dbReference type="Gene3D" id="1.10.10.10">
    <property type="entry name" value="Winged helix-like DNA-binding domain superfamily/Winged helix DNA-binding domain"/>
    <property type="match status" value="2"/>
</dbReference>
<gene>
    <name evidence="7" type="ORF">CIK64_12055</name>
    <name evidence="6" type="ORF">CIK65_00475</name>
    <name evidence="5" type="ORF">CXR23_15625</name>
</gene>
<accession>A0A2A3YZC9</accession>
<keyword evidence="1" id="KW-0805">Transcription regulation</keyword>
<dbReference type="Gene3D" id="3.30.70.920">
    <property type="match status" value="1"/>
</dbReference>
<organism evidence="6 9">
    <name type="scientific">Brevibacterium aurantiacum</name>
    <dbReference type="NCBI Taxonomy" id="273384"/>
    <lineage>
        <taxon>Bacteria</taxon>
        <taxon>Bacillati</taxon>
        <taxon>Actinomycetota</taxon>
        <taxon>Actinomycetes</taxon>
        <taxon>Micrococcales</taxon>
        <taxon>Brevibacteriaceae</taxon>
        <taxon>Brevibacterium</taxon>
    </lineage>
</organism>
<evidence type="ECO:0000256" key="2">
    <source>
        <dbReference type="ARBA" id="ARBA00023125"/>
    </source>
</evidence>
<evidence type="ECO:0000259" key="4">
    <source>
        <dbReference type="PROSITE" id="PS50956"/>
    </source>
</evidence>
<evidence type="ECO:0000313" key="9">
    <source>
        <dbReference type="Proteomes" id="UP000218620"/>
    </source>
</evidence>
<reference evidence="5 10" key="2">
    <citation type="submission" date="2017-12" db="EMBL/GenBank/DDBJ databases">
        <authorList>
            <person name="Levesque S."/>
        </authorList>
    </citation>
    <scope>NUCLEOTIDE SEQUENCE [LARGE SCALE GENOMIC DNA]</scope>
    <source>
        <strain evidence="5 10">SMQ-1417</strain>
    </source>
</reference>
<reference evidence="5 10" key="3">
    <citation type="submission" date="2019-01" db="EMBL/GenBank/DDBJ databases">
        <title>Comparative genomic analysis of Brevibacterium aurantiacum sheds light on its evolution and its adaptation to smear-ripened cheeses.</title>
        <authorList>
            <person name="Moineau S."/>
        </authorList>
    </citation>
    <scope>NUCLEOTIDE SEQUENCE [LARGE SCALE GENOMIC DNA]</scope>
    <source>
        <strain evidence="5 10">SMQ-1417</strain>
    </source>
</reference>
<evidence type="ECO:0000313" key="5">
    <source>
        <dbReference type="EMBL" id="AZT94400.1"/>
    </source>
</evidence>
<dbReference type="InterPro" id="IPR019888">
    <property type="entry name" value="Tscrpt_reg_AsnC-like"/>
</dbReference>
<dbReference type="PROSITE" id="PS50956">
    <property type="entry name" value="HTH_ASNC_2"/>
    <property type="match status" value="1"/>
</dbReference>
<feature type="domain" description="HTH asnC-type" evidence="4">
    <location>
        <begin position="171"/>
        <end position="231"/>
    </location>
</feature>
<dbReference type="InterPro" id="IPR019885">
    <property type="entry name" value="Tscrpt_reg_HTH_AsnC-type_CS"/>
</dbReference>
<dbReference type="Proteomes" id="UP000218620">
    <property type="component" value="Unassembled WGS sequence"/>
</dbReference>
<dbReference type="CDD" id="cd00090">
    <property type="entry name" value="HTH_ARSR"/>
    <property type="match status" value="1"/>
</dbReference>
<sequence>MAENHTNQKILEALHIDGRASWQRIAEAIGENERTVARRGSALIADGTVKIVAFNVPAHGFVLSINSGPGQARMTSMALGKLDSTMWVHLTTGSSDVIGAVAVPVDEQEEFLLDEIPAIPGASQWQAYPVLSYLRTARTWRPGVLTSHQRQGLIDSCPQAPELKLGFEIDLDSHDAAILKVLKEDGRQSYDELARQVGTSVATVRRRLDRLRCEGKLQIRAAIAPCHLGLGTEIVMWLRVRDSDIEAATQALIGDDTIKYAVRIAGEWTFVLKFDVVDRRFVDEFLGSRTWTGYIESSSLSVVVATTKRNNTKSA</sequence>
<evidence type="ECO:0000313" key="6">
    <source>
        <dbReference type="EMBL" id="PCC44676.1"/>
    </source>
</evidence>
<dbReference type="InterPro" id="IPR000485">
    <property type="entry name" value="AsnC-type_HTH_dom"/>
</dbReference>
<dbReference type="Pfam" id="PF13404">
    <property type="entry name" value="HTH_AsnC-type"/>
    <property type="match status" value="2"/>
</dbReference>
<dbReference type="SMART" id="SM00344">
    <property type="entry name" value="HTH_ASNC"/>
    <property type="match status" value="1"/>
</dbReference>
<dbReference type="PROSITE" id="PS00519">
    <property type="entry name" value="HTH_ASNC_1"/>
    <property type="match status" value="1"/>
</dbReference>
<dbReference type="Proteomes" id="UP000283000">
    <property type="component" value="Chromosome"/>
</dbReference>
<dbReference type="GO" id="GO:0043565">
    <property type="term" value="F:sequence-specific DNA binding"/>
    <property type="evidence" value="ECO:0007669"/>
    <property type="project" value="InterPro"/>
</dbReference>
<keyword evidence="2" id="KW-0238">DNA-binding</keyword>
<dbReference type="EMBL" id="NRGQ01000002">
    <property type="protein sequence ID" value="PCC44676.1"/>
    <property type="molecule type" value="Genomic_DNA"/>
</dbReference>
<dbReference type="Proteomes" id="UP000217564">
    <property type="component" value="Unassembled WGS sequence"/>
</dbReference>